<dbReference type="InterPro" id="IPR041715">
    <property type="entry name" value="HisRS-like_core"/>
</dbReference>
<comment type="caution">
    <text evidence="9">The sequence shown here is derived from an EMBL/GenBank/DDBJ whole genome shotgun (WGS) entry which is preliminary data.</text>
</comment>
<dbReference type="InterPro" id="IPR004516">
    <property type="entry name" value="HisRS/HisZ"/>
</dbReference>
<feature type="binding site" evidence="6">
    <location>
        <position position="132"/>
    </location>
    <ligand>
        <name>L-histidine</name>
        <dbReference type="ChEBI" id="CHEBI:57595"/>
    </ligand>
</feature>
<gene>
    <name evidence="5" type="primary">hisS</name>
    <name evidence="8" type="ORF">FHS52_000731</name>
    <name evidence="9" type="ORF">GRI59_02935</name>
</gene>
<comment type="catalytic activity">
    <reaction evidence="5">
        <text>tRNA(His) + L-histidine + ATP = L-histidyl-tRNA(His) + AMP + diphosphate + H(+)</text>
        <dbReference type="Rhea" id="RHEA:17313"/>
        <dbReference type="Rhea" id="RHEA-COMP:9665"/>
        <dbReference type="Rhea" id="RHEA-COMP:9689"/>
        <dbReference type="ChEBI" id="CHEBI:15378"/>
        <dbReference type="ChEBI" id="CHEBI:30616"/>
        <dbReference type="ChEBI" id="CHEBI:33019"/>
        <dbReference type="ChEBI" id="CHEBI:57595"/>
        <dbReference type="ChEBI" id="CHEBI:78442"/>
        <dbReference type="ChEBI" id="CHEBI:78527"/>
        <dbReference type="ChEBI" id="CHEBI:456215"/>
        <dbReference type="EC" id="6.1.1.21"/>
    </reaction>
</comment>
<dbReference type="Proteomes" id="UP000548685">
    <property type="component" value="Unassembled WGS sequence"/>
</dbReference>
<dbReference type="InterPro" id="IPR045864">
    <property type="entry name" value="aa-tRNA-synth_II/BPL/LPL"/>
</dbReference>
<evidence type="ECO:0000259" key="7">
    <source>
        <dbReference type="PROSITE" id="PS50862"/>
    </source>
</evidence>
<keyword evidence="4 5" id="KW-0067">ATP-binding</keyword>
<dbReference type="PANTHER" id="PTHR43707">
    <property type="entry name" value="HISTIDYL-TRNA SYNTHETASE"/>
    <property type="match status" value="1"/>
</dbReference>
<dbReference type="OrthoDB" id="9800814at2"/>
<evidence type="ECO:0000256" key="3">
    <source>
        <dbReference type="ARBA" id="ARBA00022490"/>
    </source>
</evidence>
<dbReference type="SUPFAM" id="SSF52954">
    <property type="entry name" value="Class II aaRS ABD-related"/>
    <property type="match status" value="1"/>
</dbReference>
<dbReference type="Gene3D" id="3.40.50.800">
    <property type="entry name" value="Anticodon-binding domain"/>
    <property type="match status" value="1"/>
</dbReference>
<accession>A0A6I4UF79</accession>
<dbReference type="HAMAP" id="MF_00127">
    <property type="entry name" value="His_tRNA_synth"/>
    <property type="match status" value="1"/>
</dbReference>
<proteinExistence type="inferred from homology"/>
<feature type="binding site" evidence="6">
    <location>
        <begin position="88"/>
        <end position="90"/>
    </location>
    <ligand>
        <name>L-histidine</name>
        <dbReference type="ChEBI" id="CHEBI:57595"/>
    </ligand>
</feature>
<dbReference type="InterPro" id="IPR015807">
    <property type="entry name" value="His-tRNA-ligase"/>
</dbReference>
<evidence type="ECO:0000256" key="5">
    <source>
        <dbReference type="HAMAP-Rule" id="MF_00127"/>
    </source>
</evidence>
<dbReference type="RefSeq" id="WP_160759695.1">
    <property type="nucleotide sequence ID" value="NZ_BAAADZ010000002.1"/>
</dbReference>
<dbReference type="GO" id="GO:0005524">
    <property type="term" value="F:ATP binding"/>
    <property type="evidence" value="ECO:0007669"/>
    <property type="project" value="UniProtKB-UniRule"/>
</dbReference>
<dbReference type="PROSITE" id="PS50862">
    <property type="entry name" value="AA_TRNA_LIGASE_II"/>
    <property type="match status" value="1"/>
</dbReference>
<dbReference type="PIRSF" id="PIRSF001549">
    <property type="entry name" value="His-tRNA_synth"/>
    <property type="match status" value="1"/>
</dbReference>
<dbReference type="GO" id="GO:0005737">
    <property type="term" value="C:cytoplasm"/>
    <property type="evidence" value="ECO:0007669"/>
    <property type="project" value="UniProtKB-SubCell"/>
</dbReference>
<dbReference type="GO" id="GO:0004821">
    <property type="term" value="F:histidine-tRNA ligase activity"/>
    <property type="evidence" value="ECO:0007669"/>
    <property type="project" value="UniProtKB-UniRule"/>
</dbReference>
<keyword evidence="5" id="KW-0030">Aminoacyl-tRNA synthetase</keyword>
<reference evidence="8 11" key="2">
    <citation type="submission" date="2020-08" db="EMBL/GenBank/DDBJ databases">
        <title>Genomic Encyclopedia of Type Strains, Phase IV (KMG-IV): sequencing the most valuable type-strain genomes for metagenomic binning, comparative biology and taxonomic classification.</title>
        <authorList>
            <person name="Goeker M."/>
        </authorList>
    </citation>
    <scope>NUCLEOTIDE SEQUENCE [LARGE SCALE GENOMIC DNA]</scope>
    <source>
        <strain evidence="8 11">DSM 8510</strain>
    </source>
</reference>
<keyword evidence="5" id="KW-0648">Protein biosynthesis</keyword>
<sequence length="424" mass="46313">MSTKTSAKTPNAIRGTQDIFGADAEAFAFVVETFERVRRLYRFRRVEMPVFEKTEVFARSLGETTDVVSKEMYSFDDRGGESLTLRPEFTAGIARAFLTNGWQQYAPLKVATHGPLFRYERPQKGRYRQFHQIDAEVIGAAEPQADVELLAMADQLLKELGIHDVTLHLNTLGDGASREAWRAALIDYFRAVKDQLSEESQERLEKNPLRILDSKDPRDKAFLPDAPKIDAFLSEEASAFFAAVTSGLDAAGVKWVRAEGLVRGLDYYRHTAFEFIPDEGGVSAAALGSQSTVLAGGRYDGLMESLGGAATPAVGWAAGIERLAMLVGAREEAKADVIVVVEDDAVLTKAFAVLRTLRSNGYSAEMIASGSPRKRFDKASKANPRAILSLGGEGVNSAPVRSSEEDLVNKIADLIYGSGVLHQN</sequence>
<dbReference type="Pfam" id="PF13393">
    <property type="entry name" value="tRNA-synt_His"/>
    <property type="match status" value="1"/>
</dbReference>
<dbReference type="SUPFAM" id="SSF55681">
    <property type="entry name" value="Class II aaRS and biotin synthetases"/>
    <property type="match status" value="1"/>
</dbReference>
<keyword evidence="5 9" id="KW-0436">Ligase</keyword>
<dbReference type="InterPro" id="IPR006195">
    <property type="entry name" value="aa-tRNA-synth_II"/>
</dbReference>
<protein>
    <recommendedName>
        <fullName evidence="5">Histidine--tRNA ligase</fullName>
        <ecNumber evidence="5">6.1.1.21</ecNumber>
    </recommendedName>
    <alternativeName>
        <fullName evidence="5">Histidyl-tRNA synthetase</fullName>
        <shortName evidence="5">HisRS</shortName>
    </alternativeName>
</protein>
<evidence type="ECO:0000256" key="1">
    <source>
        <dbReference type="ARBA" id="ARBA00008226"/>
    </source>
</evidence>
<dbReference type="Proteomes" id="UP000430021">
    <property type="component" value="Unassembled WGS sequence"/>
</dbReference>
<evidence type="ECO:0000313" key="8">
    <source>
        <dbReference type="EMBL" id="MBB3774788.1"/>
    </source>
</evidence>
<evidence type="ECO:0000256" key="4">
    <source>
        <dbReference type="ARBA" id="ARBA00022840"/>
    </source>
</evidence>
<comment type="subcellular location">
    <subcellularLocation>
        <location evidence="5">Cytoplasm</location>
    </subcellularLocation>
</comment>
<evidence type="ECO:0000256" key="6">
    <source>
        <dbReference type="PIRSR" id="PIRSR001549-1"/>
    </source>
</evidence>
<feature type="binding site" evidence="6">
    <location>
        <position position="118"/>
    </location>
    <ligand>
        <name>L-histidine</name>
        <dbReference type="ChEBI" id="CHEBI:57595"/>
    </ligand>
</feature>
<evidence type="ECO:0000313" key="11">
    <source>
        <dbReference type="Proteomes" id="UP000548685"/>
    </source>
</evidence>
<feature type="binding site" evidence="6">
    <location>
        <position position="136"/>
    </location>
    <ligand>
        <name>L-histidine</name>
        <dbReference type="ChEBI" id="CHEBI:57595"/>
    </ligand>
</feature>
<feature type="domain" description="Aminoacyl-transfer RNA synthetases class-II family profile" evidence="7">
    <location>
        <begin position="1"/>
        <end position="327"/>
    </location>
</feature>
<comment type="similarity">
    <text evidence="1 5">Belongs to the class-II aminoacyl-tRNA synthetase family.</text>
</comment>
<feature type="binding site" evidence="6">
    <location>
        <position position="263"/>
    </location>
    <ligand>
        <name>L-histidine</name>
        <dbReference type="ChEBI" id="CHEBI:57595"/>
    </ligand>
</feature>
<dbReference type="EMBL" id="WTYB01000001">
    <property type="protein sequence ID" value="MXP37570.1"/>
    <property type="molecule type" value="Genomic_DNA"/>
</dbReference>
<keyword evidence="11" id="KW-1185">Reference proteome</keyword>
<reference evidence="9 10" key="1">
    <citation type="submission" date="2019-12" db="EMBL/GenBank/DDBJ databases">
        <title>Genomic-based taxomic classification of the family Erythrobacteraceae.</title>
        <authorList>
            <person name="Xu L."/>
        </authorList>
    </citation>
    <scope>NUCLEOTIDE SEQUENCE [LARGE SCALE GENOMIC DNA]</scope>
    <source>
        <strain evidence="9 10">JCM 10282</strain>
    </source>
</reference>
<dbReference type="EC" id="6.1.1.21" evidence="5"/>
<feature type="binding site" evidence="6">
    <location>
        <begin position="267"/>
        <end position="268"/>
    </location>
    <ligand>
        <name>L-histidine</name>
        <dbReference type="ChEBI" id="CHEBI:57595"/>
    </ligand>
</feature>
<keyword evidence="3 5" id="KW-0963">Cytoplasm</keyword>
<dbReference type="Gene3D" id="3.30.930.10">
    <property type="entry name" value="Bira Bifunctional Protein, Domain 2"/>
    <property type="match status" value="1"/>
</dbReference>
<evidence type="ECO:0000256" key="2">
    <source>
        <dbReference type="ARBA" id="ARBA00011738"/>
    </source>
</evidence>
<dbReference type="InterPro" id="IPR036621">
    <property type="entry name" value="Anticodon-bd_dom_sf"/>
</dbReference>
<dbReference type="GO" id="GO:0006427">
    <property type="term" value="P:histidyl-tRNA aminoacylation"/>
    <property type="evidence" value="ECO:0007669"/>
    <property type="project" value="UniProtKB-UniRule"/>
</dbReference>
<keyword evidence="5" id="KW-0547">Nucleotide-binding</keyword>
<dbReference type="NCBIfam" id="TIGR00442">
    <property type="entry name" value="hisS"/>
    <property type="match status" value="1"/>
</dbReference>
<name>A0A6I4UF79_9SPHN</name>
<dbReference type="PANTHER" id="PTHR43707:SF1">
    <property type="entry name" value="HISTIDINE--TRNA LIGASE, MITOCHONDRIAL-RELATED"/>
    <property type="match status" value="1"/>
</dbReference>
<comment type="subunit">
    <text evidence="2 5">Homodimer.</text>
</comment>
<dbReference type="AlphaFoldDB" id="A0A6I4UF79"/>
<evidence type="ECO:0000313" key="10">
    <source>
        <dbReference type="Proteomes" id="UP000430021"/>
    </source>
</evidence>
<organism evidence="9 10">
    <name type="scientific">Erythrobacter ramosus</name>
    <dbReference type="NCBI Taxonomy" id="35811"/>
    <lineage>
        <taxon>Bacteria</taxon>
        <taxon>Pseudomonadati</taxon>
        <taxon>Pseudomonadota</taxon>
        <taxon>Alphaproteobacteria</taxon>
        <taxon>Sphingomonadales</taxon>
        <taxon>Erythrobacteraceae</taxon>
        <taxon>Erythrobacter/Porphyrobacter group</taxon>
        <taxon>Erythrobacter</taxon>
    </lineage>
</organism>
<dbReference type="CDD" id="cd00773">
    <property type="entry name" value="HisRS-like_core"/>
    <property type="match status" value="1"/>
</dbReference>
<evidence type="ECO:0000313" key="9">
    <source>
        <dbReference type="EMBL" id="MXP37570.1"/>
    </source>
</evidence>
<dbReference type="EMBL" id="JACICE010000001">
    <property type="protein sequence ID" value="MBB3774788.1"/>
    <property type="molecule type" value="Genomic_DNA"/>
</dbReference>